<evidence type="ECO:0000313" key="4">
    <source>
        <dbReference type="EMBL" id="KAF0711247.1"/>
    </source>
</evidence>
<dbReference type="PANTHER" id="PTHR43272">
    <property type="entry name" value="LONG-CHAIN-FATTY-ACID--COA LIGASE"/>
    <property type="match status" value="1"/>
</dbReference>
<feature type="domain" description="AMP-dependent synthetase/ligase" evidence="3">
    <location>
        <begin position="1"/>
        <end position="361"/>
    </location>
</feature>
<gene>
    <name evidence="4" type="ORF">As57867_005332</name>
</gene>
<keyword evidence="2" id="KW-0067">ATP-binding</keyword>
<organism evidence="4">
    <name type="scientific">Aphanomyces stellatus</name>
    <dbReference type="NCBI Taxonomy" id="120398"/>
    <lineage>
        <taxon>Eukaryota</taxon>
        <taxon>Sar</taxon>
        <taxon>Stramenopiles</taxon>
        <taxon>Oomycota</taxon>
        <taxon>Saprolegniomycetes</taxon>
        <taxon>Saprolegniales</taxon>
        <taxon>Verrucalvaceae</taxon>
        <taxon>Aphanomyces</taxon>
    </lineage>
</organism>
<dbReference type="PANTHER" id="PTHR43272:SF33">
    <property type="entry name" value="AMP-BINDING DOMAIN-CONTAINING PROTEIN-RELATED"/>
    <property type="match status" value="1"/>
</dbReference>
<accession>A0A6A4ZSF6</accession>
<dbReference type="GO" id="GO:0004467">
    <property type="term" value="F:long-chain fatty acid-CoA ligase activity"/>
    <property type="evidence" value="ECO:0007669"/>
    <property type="project" value="TreeGrafter"/>
</dbReference>
<feature type="non-terminal residue" evidence="4">
    <location>
        <position position="375"/>
    </location>
</feature>
<name>A0A6A4ZSF6_9STRA</name>
<evidence type="ECO:0000256" key="2">
    <source>
        <dbReference type="ARBA" id="ARBA00022840"/>
    </source>
</evidence>
<dbReference type="GO" id="GO:0005783">
    <property type="term" value="C:endoplasmic reticulum"/>
    <property type="evidence" value="ECO:0007669"/>
    <property type="project" value="TreeGrafter"/>
</dbReference>
<dbReference type="EMBL" id="VJMH01001684">
    <property type="protein sequence ID" value="KAF0711247.1"/>
    <property type="molecule type" value="Genomic_DNA"/>
</dbReference>
<dbReference type="SUPFAM" id="SSF56801">
    <property type="entry name" value="Acetyl-CoA synthetase-like"/>
    <property type="match status" value="1"/>
</dbReference>
<comment type="caution">
    <text evidence="4">The sequence shown here is derived from an EMBL/GenBank/DDBJ whole genome shotgun (WGS) entry which is preliminary data.</text>
</comment>
<dbReference type="AlphaFoldDB" id="A0A6A4ZSF6"/>
<proteinExistence type="predicted"/>
<protein>
    <recommendedName>
        <fullName evidence="3">AMP-dependent synthetase/ligase domain-containing protein</fullName>
    </recommendedName>
</protein>
<dbReference type="Gene3D" id="3.40.50.12780">
    <property type="entry name" value="N-terminal domain of ligase-like"/>
    <property type="match status" value="1"/>
</dbReference>
<evidence type="ECO:0000256" key="1">
    <source>
        <dbReference type="ARBA" id="ARBA00022741"/>
    </source>
</evidence>
<dbReference type="Pfam" id="PF00501">
    <property type="entry name" value="AMP-binding"/>
    <property type="match status" value="1"/>
</dbReference>
<dbReference type="GO" id="GO:0016020">
    <property type="term" value="C:membrane"/>
    <property type="evidence" value="ECO:0007669"/>
    <property type="project" value="TreeGrafter"/>
</dbReference>
<dbReference type="InterPro" id="IPR042099">
    <property type="entry name" value="ANL_N_sf"/>
</dbReference>
<dbReference type="OrthoDB" id="189102at2759"/>
<dbReference type="InterPro" id="IPR000873">
    <property type="entry name" value="AMP-dep_synth/lig_dom"/>
</dbReference>
<evidence type="ECO:0000259" key="3">
    <source>
        <dbReference type="Pfam" id="PF00501"/>
    </source>
</evidence>
<sequence>MKNRPEWVMGQYAAMLCGGFGVALYDTLGENSTQFILNQTLSPTVLCTTTELTNLLAYKKDIPTLQFIVLVDVDTLDDSKVASAATAGIKLTTLSHIETIGAAQTASFTSATPTLQDTYVLLYTSGTTDVPKGVPISHEMVMTAALGATERMCVGIGESGFTKEAVHLSYLPLAHCIEHLINTVLITAHGSIAYYQGSPLKLVEDLVAIRPTCFVSVPRLLNKVYDKVVTGARSAGGLKAWLFDWALSSKLDNLKRGQRDHMIFDALIISKIRVKLGLDRVCWFISGGAPLSTDVMDFYRILLPGPTSEGYGLTETVGGLAIDYYAHTDAGTVGPPLASTECKLISVPEMGYLVTDTTHGEDDATRMPVRGRGEL</sequence>
<reference evidence="4" key="1">
    <citation type="submission" date="2019-06" db="EMBL/GenBank/DDBJ databases">
        <title>Genomics analysis of Aphanomyces spp. identifies a new class of oomycete effector associated with host adaptation.</title>
        <authorList>
            <person name="Gaulin E."/>
        </authorList>
    </citation>
    <scope>NUCLEOTIDE SEQUENCE</scope>
    <source>
        <strain evidence="4">CBS 578.67</strain>
    </source>
</reference>
<keyword evidence="1" id="KW-0547">Nucleotide-binding</keyword>
<dbReference type="GO" id="GO:0005524">
    <property type="term" value="F:ATP binding"/>
    <property type="evidence" value="ECO:0007669"/>
    <property type="project" value="UniProtKB-KW"/>
</dbReference>